<feature type="transmembrane region" description="Helical" evidence="1">
    <location>
        <begin position="816"/>
        <end position="837"/>
    </location>
</feature>
<feature type="transmembrane region" description="Helical" evidence="1">
    <location>
        <begin position="1029"/>
        <end position="1047"/>
    </location>
</feature>
<feature type="transmembrane region" description="Helical" evidence="1">
    <location>
        <begin position="360"/>
        <end position="384"/>
    </location>
</feature>
<feature type="transmembrane region" description="Helical" evidence="1">
    <location>
        <begin position="524"/>
        <end position="543"/>
    </location>
</feature>
<keyword evidence="1" id="KW-1133">Transmembrane helix</keyword>
<feature type="transmembrane region" description="Helical" evidence="1">
    <location>
        <begin position="318"/>
        <end position="340"/>
    </location>
</feature>
<dbReference type="EMBL" id="VSIX01000068">
    <property type="protein sequence ID" value="TYB30845.1"/>
    <property type="molecule type" value="Genomic_DNA"/>
</dbReference>
<dbReference type="InterPro" id="IPR003675">
    <property type="entry name" value="Rce1/LyrA-like_dom"/>
</dbReference>
<evidence type="ECO:0000259" key="2">
    <source>
        <dbReference type="Pfam" id="PF02517"/>
    </source>
</evidence>
<feature type="transmembrane region" description="Helical" evidence="1">
    <location>
        <begin position="1079"/>
        <end position="1097"/>
    </location>
</feature>
<feature type="transmembrane region" description="Helical" evidence="1">
    <location>
        <begin position="448"/>
        <end position="468"/>
    </location>
</feature>
<name>A0A5D0MG20_9BACT</name>
<dbReference type="GO" id="GO:0080120">
    <property type="term" value="P:CAAX-box protein maturation"/>
    <property type="evidence" value="ECO:0007669"/>
    <property type="project" value="UniProtKB-ARBA"/>
</dbReference>
<feature type="transmembrane region" description="Helical" evidence="1">
    <location>
        <begin position="887"/>
        <end position="914"/>
    </location>
</feature>
<accession>A0A5D0MG20</accession>
<feature type="transmembrane region" description="Helical" evidence="1">
    <location>
        <begin position="1004"/>
        <end position="1023"/>
    </location>
</feature>
<feature type="transmembrane region" description="Helical" evidence="1">
    <location>
        <begin position="271"/>
        <end position="287"/>
    </location>
</feature>
<feature type="transmembrane region" description="Helical" evidence="1">
    <location>
        <begin position="849"/>
        <end position="867"/>
    </location>
</feature>
<dbReference type="Pfam" id="PF02517">
    <property type="entry name" value="Rce1-like"/>
    <property type="match status" value="1"/>
</dbReference>
<comment type="caution">
    <text evidence="3">The sequence shown here is derived from an EMBL/GenBank/DDBJ whole genome shotgun (WGS) entry which is preliminary data.</text>
</comment>
<keyword evidence="1" id="KW-0472">Membrane</keyword>
<evidence type="ECO:0000256" key="1">
    <source>
        <dbReference type="SAM" id="Phobius"/>
    </source>
</evidence>
<keyword evidence="3" id="KW-0482">Metalloprotease</keyword>
<reference evidence="3" key="1">
    <citation type="submission" date="2019-08" db="EMBL/GenBank/DDBJ databases">
        <title>Genomic characterization of a novel candidate phylum (ARYD3) from a high temperature, high salinity tertiary oil reservoir in north central Oklahoma, USA.</title>
        <authorList>
            <person name="Youssef N.H."/>
            <person name="Yadav A."/>
            <person name="Elshahed M.S."/>
        </authorList>
    </citation>
    <scope>NUCLEOTIDE SEQUENCE [LARGE SCALE GENOMIC DNA]</scope>
    <source>
        <strain evidence="3">ARYD3</strain>
    </source>
</reference>
<keyword evidence="3" id="KW-0645">Protease</keyword>
<dbReference type="GO" id="GO:0008237">
    <property type="term" value="F:metallopeptidase activity"/>
    <property type="evidence" value="ECO:0007669"/>
    <property type="project" value="UniProtKB-KW"/>
</dbReference>
<proteinExistence type="predicted"/>
<feature type="transmembrane region" description="Helical" evidence="1">
    <location>
        <begin position="6"/>
        <end position="24"/>
    </location>
</feature>
<organism evidence="3 4">
    <name type="scientific">Candidatus Mcinerneyibacterium aminivorans</name>
    <dbReference type="NCBI Taxonomy" id="2703815"/>
    <lineage>
        <taxon>Bacteria</taxon>
        <taxon>Candidatus Macinerneyibacteriota</taxon>
        <taxon>Candidatus Mcinerneyibacteria</taxon>
        <taxon>Candidatus Mcinerneyibacteriales</taxon>
        <taxon>Candidatus Mcinerneyibacteriaceae</taxon>
        <taxon>Candidatus Mcinerneyibacterium</taxon>
    </lineage>
</organism>
<protein>
    <submittedName>
        <fullName evidence="3">CPBP family intramembrane metalloprotease</fullName>
    </submittedName>
</protein>
<dbReference type="AlphaFoldDB" id="A0A5D0MG20"/>
<dbReference type="GO" id="GO:0006508">
    <property type="term" value="P:proteolysis"/>
    <property type="evidence" value="ECO:0007669"/>
    <property type="project" value="UniProtKB-KW"/>
</dbReference>
<feature type="transmembrane region" description="Helical" evidence="1">
    <location>
        <begin position="585"/>
        <end position="603"/>
    </location>
</feature>
<feature type="domain" description="CAAX prenyl protease 2/Lysostaphin resistance protein A-like" evidence="2">
    <location>
        <begin position="410"/>
        <end position="509"/>
    </location>
</feature>
<evidence type="ECO:0000313" key="3">
    <source>
        <dbReference type="EMBL" id="TYB30845.1"/>
    </source>
</evidence>
<keyword evidence="4" id="KW-1185">Reference proteome</keyword>
<feature type="transmembrane region" description="Helical" evidence="1">
    <location>
        <begin position="968"/>
        <end position="992"/>
    </location>
</feature>
<dbReference type="GO" id="GO:0004175">
    <property type="term" value="F:endopeptidase activity"/>
    <property type="evidence" value="ECO:0007669"/>
    <property type="project" value="UniProtKB-ARBA"/>
</dbReference>
<sequence length="1105" mass="126542">MLNKKGFWIVFTIIFIAATIFSVMEFDKMGDIIDLNIKMDRKAAVEKAKNLAAENGWGPENARSAVSFSNDWNVQTYVELEGGGKQKFKEILKEDVFEPYKWEVRLFKENKTNEASIYFTPEGDFYQFTEKIPENEKGPSLKEKEALDIARESTDKFGIKLASYELIESTKETMPSGRVDHTFEFEHKNKKLNEAKYRYRFVVSGNRVTKIQNYVKIPEGFNRRYDEMRSKNSTLSTIASVAAGILYLIIGTLFVIFIYSKKNQIEWKKPIIIGFTISFFSNFLIKINQIPFMWNFYDTALSANVFIIKHILTSLIQFFIMGIVISLTFIAAECITRQAFSDKIQFLKVWAKKVAASSKIFKYTILGLFLVSFFIGYEIVFQIITDNLQGWWSPSRSLIDPNILSSYFPWLNPIARSLQAGFWEECLFRAIPIGGAYLLGKKFGKKKLWVFSALILQALIFGAAHASYAQQPAFARVFELFIPSLVFGLLYINFGLLPGIIMHFAYDAVLMSTPIFVSSGEKILISKIIAVALIVSPLLFVLYRRLKNGEWYIINEKDLNKSWEPDLKQIDKTKAIKKSGLPKKILNRFFILGVIGLLAWTFFGNFSTDTSKLKIGRSSAVDIAKKELKKNNIELSDKWKIFTKMPAENNVNDKFIWKKGGKRVYDKLMGKYLAQPQWEVRFAKFVGDVKERKEEYRVEISNDGNPEKIQHIIPEHWKGKSLSEKEARKIAEEHIKNNMHIPLQNLEAVKSSPQKRPERMDWTFIYKDKNIYPLETGEARVKVTIAGDDIINTEKYVHIPEQWSRQNRNIENTKSIFKTVSIIILMIVFIIAIALGIIKWKRDSFDKKLFIKATVLLFGLNTVSLFLNLPETMFNFKTSMPFIAQMFIFNAMSILGVLLLSIAGGFVLGYLFNWTAEEEKLSQMKTLMLGLSVSAFAYGAYSIVNRFIPQGLPVWPGLDILNSYSPIIQNIASTIFSYIMGTILLYFIILTAEKFTANWNDKKILGILYFVIIGFVIIGSTGIESLYGFLFGGLGVALAFILFYVYLFRYNTSVIPFITLGLVVFSKLKQGLYGGYSNVFSYSIITIIVLAAFAYYTSKKLIFSK</sequence>
<feature type="transmembrane region" description="Helical" evidence="1">
    <location>
        <begin position="238"/>
        <end position="259"/>
    </location>
</feature>
<evidence type="ECO:0000313" key="4">
    <source>
        <dbReference type="Proteomes" id="UP000324143"/>
    </source>
</evidence>
<feature type="transmembrane region" description="Helical" evidence="1">
    <location>
        <begin position="926"/>
        <end position="948"/>
    </location>
</feature>
<feature type="transmembrane region" description="Helical" evidence="1">
    <location>
        <begin position="480"/>
        <end position="504"/>
    </location>
</feature>
<gene>
    <name evidence="3" type="ORF">FXF47_07145</name>
</gene>
<keyword evidence="3" id="KW-0378">Hydrolase</keyword>
<dbReference type="Proteomes" id="UP000324143">
    <property type="component" value="Unassembled WGS sequence"/>
</dbReference>
<keyword evidence="1" id="KW-0812">Transmembrane</keyword>